<dbReference type="InterPro" id="IPR036937">
    <property type="entry name" value="Adhesion_dom_fimbrial_sf"/>
</dbReference>
<accession>A0A266N609</accession>
<gene>
    <name evidence="2" type="ORF">CJF39_21620</name>
</gene>
<dbReference type="AlphaFoldDB" id="A0A266N609"/>
<dbReference type="Pfam" id="PF00419">
    <property type="entry name" value="Fimbrial"/>
    <property type="match status" value="1"/>
</dbReference>
<dbReference type="Proteomes" id="UP000215788">
    <property type="component" value="Unassembled WGS sequence"/>
</dbReference>
<dbReference type="EMBL" id="NQKI01000054">
    <property type="protein sequence ID" value="OZY57417.1"/>
    <property type="molecule type" value="Genomic_DNA"/>
</dbReference>
<organism evidence="2 3">
    <name type="scientific">Pseudomonas lundensis</name>
    <dbReference type="NCBI Taxonomy" id="86185"/>
    <lineage>
        <taxon>Bacteria</taxon>
        <taxon>Pseudomonadati</taxon>
        <taxon>Pseudomonadota</taxon>
        <taxon>Gammaproteobacteria</taxon>
        <taxon>Pseudomonadales</taxon>
        <taxon>Pseudomonadaceae</taxon>
        <taxon>Pseudomonas</taxon>
    </lineage>
</organism>
<dbReference type="InterPro" id="IPR000259">
    <property type="entry name" value="Adhesion_dom_fimbrial"/>
</dbReference>
<dbReference type="OrthoDB" id="7030744at2"/>
<dbReference type="SUPFAM" id="SSF49401">
    <property type="entry name" value="Bacterial adhesins"/>
    <property type="match status" value="1"/>
</dbReference>
<reference evidence="2 3" key="1">
    <citation type="submission" date="2017-08" db="EMBL/GenBank/DDBJ databases">
        <title>Genomic and metabolic characterisation of spoilage-associated Pseudomonas species.</title>
        <authorList>
            <person name="Stanborough T."/>
            <person name="Fegan N."/>
            <person name="Powell S.M."/>
            <person name="Singh T."/>
            <person name="Tamplin M.L."/>
            <person name="Chandry P.S."/>
        </authorList>
    </citation>
    <scope>NUCLEOTIDE SEQUENCE [LARGE SCALE GENOMIC DNA]</scope>
    <source>
        <strain evidence="2 3">L1802</strain>
    </source>
</reference>
<dbReference type="GO" id="GO:0009289">
    <property type="term" value="C:pilus"/>
    <property type="evidence" value="ECO:0007669"/>
    <property type="project" value="InterPro"/>
</dbReference>
<comment type="caution">
    <text evidence="2">The sequence shown here is derived from an EMBL/GenBank/DDBJ whole genome shotgun (WGS) entry which is preliminary data.</text>
</comment>
<evidence type="ECO:0000313" key="2">
    <source>
        <dbReference type="EMBL" id="OZY57417.1"/>
    </source>
</evidence>
<dbReference type="InterPro" id="IPR008966">
    <property type="entry name" value="Adhesion_dom_sf"/>
</dbReference>
<evidence type="ECO:0000259" key="1">
    <source>
        <dbReference type="Pfam" id="PF00419"/>
    </source>
</evidence>
<dbReference type="GO" id="GO:0007155">
    <property type="term" value="P:cell adhesion"/>
    <property type="evidence" value="ECO:0007669"/>
    <property type="project" value="InterPro"/>
</dbReference>
<protein>
    <recommendedName>
        <fullName evidence="1">Fimbrial-type adhesion domain-containing protein</fullName>
    </recommendedName>
</protein>
<name>A0A266N609_9PSED</name>
<feature type="domain" description="Fimbrial-type adhesion" evidence="1">
    <location>
        <begin position="168"/>
        <end position="298"/>
    </location>
</feature>
<sequence>MSAFASQCRVNGGQWKSMPSNNSLDIKVHVQLSASSKRIMLEGYSLECRFSRDSGLPSSARDFWHTTMGGIVPGPKLAGYNIGLNIRSADYNAPVPEILLATLYNYDMAANLNTYMYIITRGSPGSPINIETNDLLGTIQLRQTNNTGKPPVPLVRINLIANNRLVIEPSTCTINGNYPITVDFSNVDRTRIGESVSNTPIRKAVRLNYSCPDPGITLPIKITMKGYSASFSRDVLYMSNPNVGTGLLRNGALVRPEGWFNTYISNSGGGDNLEFVLVRKPGSVPTTGAFTGSATLVMGLP</sequence>
<dbReference type="Gene3D" id="2.60.40.1090">
    <property type="entry name" value="Fimbrial-type adhesion domain"/>
    <property type="match status" value="2"/>
</dbReference>
<evidence type="ECO:0000313" key="3">
    <source>
        <dbReference type="Proteomes" id="UP000215788"/>
    </source>
</evidence>
<proteinExistence type="predicted"/>